<feature type="region of interest" description="Disordered" evidence="3">
    <location>
        <begin position="216"/>
        <end position="264"/>
    </location>
</feature>
<dbReference type="OrthoDB" id="5842926at2759"/>
<evidence type="ECO:0000313" key="6">
    <source>
        <dbReference type="Proteomes" id="UP000494206"/>
    </source>
</evidence>
<dbReference type="EMBL" id="CADEPM010000001">
    <property type="protein sequence ID" value="CAB3397630.1"/>
    <property type="molecule type" value="Genomic_DNA"/>
</dbReference>
<dbReference type="Proteomes" id="UP000494206">
    <property type="component" value="Unassembled WGS sequence"/>
</dbReference>
<dbReference type="GO" id="GO:0032480">
    <property type="term" value="P:negative regulation of type I interferon production"/>
    <property type="evidence" value="ECO:0007669"/>
    <property type="project" value="InterPro"/>
</dbReference>
<gene>
    <name evidence="5" type="ORF">CBOVIS_LOCUS1014</name>
</gene>
<evidence type="ECO:0000256" key="2">
    <source>
        <dbReference type="ARBA" id="ARBA00023161"/>
    </source>
</evidence>
<feature type="compositionally biased region" description="Acidic residues" evidence="3">
    <location>
        <begin position="254"/>
        <end position="264"/>
    </location>
</feature>
<evidence type="ECO:0000313" key="5">
    <source>
        <dbReference type="EMBL" id="CAB3397630.1"/>
    </source>
</evidence>
<dbReference type="SUPFAM" id="SSF54928">
    <property type="entry name" value="RNA-binding domain, RBD"/>
    <property type="match status" value="1"/>
</dbReference>
<dbReference type="PANTHER" id="PTHR14390:SF2">
    <property type="entry name" value="G PATCH DOMAIN-CONTAINING PROTEIN 3"/>
    <property type="match status" value="1"/>
</dbReference>
<keyword evidence="2" id="KW-0866">Nonsense-mediated mRNA decay</keyword>
<evidence type="ECO:0000259" key="4">
    <source>
        <dbReference type="PROSITE" id="PS50174"/>
    </source>
</evidence>
<dbReference type="AlphaFoldDB" id="A0A8S1ED49"/>
<sequence length="605" mass="70375">MKKISNKEILNRFFAKKKEECSRTEAFDNSSWSYVVIRNIPKELHSKDLRKYFKGYIEHEKFACFHYRHRPEVQAKNDDVAANKSRTCCCIVAFKNMQDREEFTKEFHGRLWQNSEGTELMRRCFIDRLKVESSTTEASSSLLSREDLKEMIELKPPAVMPQGNIGTPSQYFLEQIRQCKLPSSLIQKLGIQSGRRKRKFEAVPFNYKNECMESNDHLQENSSNNKNEIFKNPEKPLREESIEEDFLRQKPPDNDEGPDDDDDQCEEWERHEALHDDVTEQDRTKPKKYEEEMEVTWEKGGPGLVWYTDKNYWDEREKGTDCDWAWADDWDVDYSVYYEGKSAGDLDAKAAVEMQEDELLRSGKLEKSVFTRRAKNPSQKTRKRKYSENDDLKINNIVGNRLLIKMGWKPGTGLGRNQQGRVAPVAFSMEEDGQSGMEKKGLGYRGEKLIRTTNTSNSTDVITKSMPRIPMKHVMCNENDFVVWPTASRRKILIETSQPSLSLRLLFISKILLFVIQIILKMHFNGFTTCSPSSSSSSEDDRVPVEEMTATELLSLAIKKRRSLYNRKERDYRCELLQTSFITSLCSSKRSKSDKEQSNSRSFAS</sequence>
<dbReference type="Pfam" id="PF01585">
    <property type="entry name" value="G-patch"/>
    <property type="match status" value="1"/>
</dbReference>
<dbReference type="Pfam" id="PF03467">
    <property type="entry name" value="Smg4_UPF3"/>
    <property type="match status" value="1"/>
</dbReference>
<feature type="compositionally biased region" description="Basic and acidic residues" evidence="3">
    <location>
        <begin position="228"/>
        <end position="253"/>
    </location>
</feature>
<name>A0A8S1ED49_9PELO</name>
<feature type="domain" description="G-patch" evidence="4">
    <location>
        <begin position="395"/>
        <end position="447"/>
    </location>
</feature>
<protein>
    <recommendedName>
        <fullName evidence="4">G-patch domain-containing protein</fullName>
    </recommendedName>
</protein>
<reference evidence="5 6" key="1">
    <citation type="submission" date="2020-04" db="EMBL/GenBank/DDBJ databases">
        <authorList>
            <person name="Laetsch R D."/>
            <person name="Stevens L."/>
            <person name="Kumar S."/>
            <person name="Blaxter L. M."/>
        </authorList>
    </citation>
    <scope>NUCLEOTIDE SEQUENCE [LARGE SCALE GENOMIC DNA]</scope>
</reference>
<dbReference type="SMART" id="SM00443">
    <property type="entry name" value="G_patch"/>
    <property type="match status" value="1"/>
</dbReference>
<dbReference type="InterPro" id="IPR035979">
    <property type="entry name" value="RBD_domain_sf"/>
</dbReference>
<dbReference type="InterPro" id="IPR000467">
    <property type="entry name" value="G_patch_dom"/>
</dbReference>
<dbReference type="PROSITE" id="PS50174">
    <property type="entry name" value="G_PATCH"/>
    <property type="match status" value="1"/>
</dbReference>
<dbReference type="GO" id="GO:0003676">
    <property type="term" value="F:nucleic acid binding"/>
    <property type="evidence" value="ECO:0007669"/>
    <property type="project" value="InterPro"/>
</dbReference>
<dbReference type="GO" id="GO:0045893">
    <property type="term" value="P:positive regulation of DNA-templated transcription"/>
    <property type="evidence" value="ECO:0007669"/>
    <property type="project" value="TreeGrafter"/>
</dbReference>
<comment type="caution">
    <text evidence="5">The sequence shown here is derived from an EMBL/GenBank/DDBJ whole genome shotgun (WGS) entry which is preliminary data.</text>
</comment>
<proteinExistence type="inferred from homology"/>
<keyword evidence="6" id="KW-1185">Reference proteome</keyword>
<dbReference type="InterPro" id="IPR005120">
    <property type="entry name" value="UPF3_dom"/>
</dbReference>
<dbReference type="GO" id="GO:0000184">
    <property type="term" value="P:nuclear-transcribed mRNA catabolic process, nonsense-mediated decay"/>
    <property type="evidence" value="ECO:0007669"/>
    <property type="project" value="UniProtKB-KW"/>
</dbReference>
<organism evidence="5 6">
    <name type="scientific">Caenorhabditis bovis</name>
    <dbReference type="NCBI Taxonomy" id="2654633"/>
    <lineage>
        <taxon>Eukaryota</taxon>
        <taxon>Metazoa</taxon>
        <taxon>Ecdysozoa</taxon>
        <taxon>Nematoda</taxon>
        <taxon>Chromadorea</taxon>
        <taxon>Rhabditida</taxon>
        <taxon>Rhabditina</taxon>
        <taxon>Rhabditomorpha</taxon>
        <taxon>Rhabditoidea</taxon>
        <taxon>Rhabditidae</taxon>
        <taxon>Peloderinae</taxon>
        <taxon>Caenorhabditis</taxon>
    </lineage>
</organism>
<comment type="similarity">
    <text evidence="1">Belongs to the RENT3 family.</text>
</comment>
<accession>A0A8S1ED49</accession>
<dbReference type="InterPro" id="IPR012677">
    <property type="entry name" value="Nucleotide-bd_a/b_plait_sf"/>
</dbReference>
<evidence type="ECO:0000256" key="3">
    <source>
        <dbReference type="SAM" id="MobiDB-lite"/>
    </source>
</evidence>
<dbReference type="InterPro" id="IPR040341">
    <property type="entry name" value="GPATCH3"/>
</dbReference>
<dbReference type="PANTHER" id="PTHR14390">
    <property type="entry name" value="G PATCH DOMAIN CONTAINING PROTEIN 3"/>
    <property type="match status" value="1"/>
</dbReference>
<evidence type="ECO:0000256" key="1">
    <source>
        <dbReference type="ARBA" id="ARBA00005991"/>
    </source>
</evidence>
<dbReference type="Gene3D" id="3.30.70.330">
    <property type="match status" value="1"/>
</dbReference>
<dbReference type="GO" id="GO:0039536">
    <property type="term" value="P:negative regulation of RIG-I signaling pathway"/>
    <property type="evidence" value="ECO:0007669"/>
    <property type="project" value="InterPro"/>
</dbReference>